<dbReference type="PROSITE" id="PS51186">
    <property type="entry name" value="GNAT"/>
    <property type="match status" value="1"/>
</dbReference>
<reference evidence="8 9" key="1">
    <citation type="submission" date="2023-05" db="EMBL/GenBank/DDBJ databases">
        <title>Streptantibioticus silvisoli sp. nov., acidotolerant actinomycetes 1 from pine litter.</title>
        <authorList>
            <person name="Swiecimska M."/>
            <person name="Golinska P."/>
            <person name="Sangal V."/>
            <person name="Wachnowicz B."/>
            <person name="Goodfellow M."/>
        </authorList>
    </citation>
    <scope>NUCLEOTIDE SEQUENCE</scope>
    <source>
        <strain evidence="8">SL13</strain>
        <strain evidence="7 9">SL54</strain>
    </source>
</reference>
<evidence type="ECO:0000256" key="2">
    <source>
        <dbReference type="ARBA" id="ARBA00005102"/>
    </source>
</evidence>
<keyword evidence="4" id="KW-0046">Antibiotic resistance</keyword>
<protein>
    <recommendedName>
        <fullName evidence="3">Lysine N-acyltransferase MbtK</fullName>
    </recommendedName>
    <alternativeName>
        <fullName evidence="5">Mycobactin synthase protein K</fullName>
    </alternativeName>
</protein>
<sequence length="175" mass="18776">MRIAFSPLTRADFPLLASWLALPHVRAWWLDPEPTVAAVEAHYGDVVDGADPMRACVIRLDDAPVGLIQAYRHTDEPDWDRTVGVPDVAGVDYLIGPAEHRGKGVGSAAIRAFALLVLDSYPDVTGVVAVPLAANRASCRALEKAGFRHLESRELATDDPADAGISAIYLLSRPG</sequence>
<dbReference type="GO" id="GO:0016410">
    <property type="term" value="F:N-acyltransferase activity"/>
    <property type="evidence" value="ECO:0007669"/>
    <property type="project" value="TreeGrafter"/>
</dbReference>
<dbReference type="Proteomes" id="UP001156398">
    <property type="component" value="Unassembled WGS sequence"/>
</dbReference>
<evidence type="ECO:0000313" key="7">
    <source>
        <dbReference type="EMBL" id="MDI5966166.1"/>
    </source>
</evidence>
<organism evidence="8">
    <name type="scientific">Streptantibioticus silvisoli</name>
    <dbReference type="NCBI Taxonomy" id="2705255"/>
    <lineage>
        <taxon>Bacteria</taxon>
        <taxon>Bacillati</taxon>
        <taxon>Actinomycetota</taxon>
        <taxon>Actinomycetes</taxon>
        <taxon>Kitasatosporales</taxon>
        <taxon>Streptomycetaceae</taxon>
        <taxon>Streptantibioticus</taxon>
    </lineage>
</organism>
<accession>A0AA90H3K3</accession>
<evidence type="ECO:0000259" key="6">
    <source>
        <dbReference type="PROSITE" id="PS51186"/>
    </source>
</evidence>
<name>A0AA90H3K3_9ACTN</name>
<evidence type="ECO:0000256" key="1">
    <source>
        <dbReference type="ARBA" id="ARBA00003818"/>
    </source>
</evidence>
<evidence type="ECO:0000256" key="3">
    <source>
        <dbReference type="ARBA" id="ARBA00020586"/>
    </source>
</evidence>
<dbReference type="EMBL" id="JAAGKO020000046">
    <property type="protein sequence ID" value="MDI5966166.1"/>
    <property type="molecule type" value="Genomic_DNA"/>
</dbReference>
<evidence type="ECO:0000313" key="8">
    <source>
        <dbReference type="EMBL" id="MDI5972789.1"/>
    </source>
</evidence>
<dbReference type="PANTHER" id="PTHR31438:SF1">
    <property type="entry name" value="LYSINE N-ACYLTRANSFERASE C17G9.06C-RELATED"/>
    <property type="match status" value="1"/>
</dbReference>
<dbReference type="PANTHER" id="PTHR31438">
    <property type="entry name" value="LYSINE N-ACYLTRANSFERASE C17G9.06C-RELATED"/>
    <property type="match status" value="1"/>
</dbReference>
<dbReference type="SMART" id="SM01006">
    <property type="entry name" value="AlcB"/>
    <property type="match status" value="1"/>
</dbReference>
<dbReference type="Pfam" id="PF13523">
    <property type="entry name" value="Acetyltransf_8"/>
    <property type="match status" value="1"/>
</dbReference>
<proteinExistence type="predicted"/>
<comment type="pathway">
    <text evidence="2">Siderophore biosynthesis; mycobactin biosynthesis.</text>
</comment>
<dbReference type="Gene3D" id="3.40.630.30">
    <property type="match status" value="1"/>
</dbReference>
<dbReference type="InterPro" id="IPR000182">
    <property type="entry name" value="GNAT_dom"/>
</dbReference>
<evidence type="ECO:0000313" key="9">
    <source>
        <dbReference type="Proteomes" id="UP001156398"/>
    </source>
</evidence>
<comment type="function">
    <text evidence="1">Acyltransferase required for the direct transfer of medium- to long-chain fatty acyl moieties from a carrier protein (MbtL) on to the epsilon-amino group of lysine residue in the mycobactin core.</text>
</comment>
<feature type="domain" description="N-acetyltransferase" evidence="6">
    <location>
        <begin position="3"/>
        <end position="172"/>
    </location>
</feature>
<keyword evidence="8" id="KW-0808">Transferase</keyword>
<comment type="caution">
    <text evidence="8">The sequence shown here is derived from an EMBL/GenBank/DDBJ whole genome shotgun (WGS) entry which is preliminary data.</text>
</comment>
<dbReference type="GO" id="GO:0046677">
    <property type="term" value="P:response to antibiotic"/>
    <property type="evidence" value="ECO:0007669"/>
    <property type="project" value="UniProtKB-KW"/>
</dbReference>
<evidence type="ECO:0000256" key="4">
    <source>
        <dbReference type="ARBA" id="ARBA00023251"/>
    </source>
</evidence>
<dbReference type="InterPro" id="IPR016181">
    <property type="entry name" value="Acyl_CoA_acyltransferase"/>
</dbReference>
<keyword evidence="9" id="KW-1185">Reference proteome</keyword>
<gene>
    <name evidence="7" type="ORF">POF43_026125</name>
    <name evidence="8" type="ORF">POF50_026185</name>
</gene>
<dbReference type="AlphaFoldDB" id="A0AA90H3K3"/>
<dbReference type="SUPFAM" id="SSF55729">
    <property type="entry name" value="Acyl-CoA N-acyltransferases (Nat)"/>
    <property type="match status" value="1"/>
</dbReference>
<dbReference type="RefSeq" id="WP_271314404.1">
    <property type="nucleotide sequence ID" value="NZ_JAAGKO020000046.1"/>
</dbReference>
<dbReference type="InterPro" id="IPR019432">
    <property type="entry name" value="Acyltransferase_MbtK/IucB-like"/>
</dbReference>
<keyword evidence="8" id="KW-0012">Acyltransferase</keyword>
<dbReference type="GO" id="GO:0019290">
    <property type="term" value="P:siderophore biosynthetic process"/>
    <property type="evidence" value="ECO:0007669"/>
    <property type="project" value="InterPro"/>
</dbReference>
<evidence type="ECO:0000256" key="5">
    <source>
        <dbReference type="ARBA" id="ARBA00031122"/>
    </source>
</evidence>
<dbReference type="EMBL" id="JABXJJ020000036">
    <property type="protein sequence ID" value="MDI5972789.1"/>
    <property type="molecule type" value="Genomic_DNA"/>
</dbReference>